<gene>
    <name evidence="1" type="ORF">FRUB_06334</name>
</gene>
<reference evidence="2" key="1">
    <citation type="submission" date="2017-06" db="EMBL/GenBank/DDBJ databases">
        <title>Genome analysis of Fimbriiglobus ruber SP5, the first member of the order Planctomycetales with confirmed chitinolytic capability.</title>
        <authorList>
            <person name="Ravin N.V."/>
            <person name="Rakitin A.L."/>
            <person name="Ivanova A.A."/>
            <person name="Beletsky A.V."/>
            <person name="Kulichevskaya I.S."/>
            <person name="Mardanov A.V."/>
            <person name="Dedysh S.N."/>
        </authorList>
    </citation>
    <scope>NUCLEOTIDE SEQUENCE [LARGE SCALE GENOMIC DNA]</scope>
    <source>
        <strain evidence="2">SP5</strain>
    </source>
</reference>
<comment type="caution">
    <text evidence="1">The sequence shown here is derived from an EMBL/GenBank/DDBJ whole genome shotgun (WGS) entry which is preliminary data.</text>
</comment>
<dbReference type="AlphaFoldDB" id="A0A225DK36"/>
<accession>A0A225DK36</accession>
<keyword evidence="2" id="KW-1185">Reference proteome</keyword>
<evidence type="ECO:0000313" key="1">
    <source>
        <dbReference type="EMBL" id="OWK38958.1"/>
    </source>
</evidence>
<dbReference type="EMBL" id="NIDE01000012">
    <property type="protein sequence ID" value="OWK38958.1"/>
    <property type="molecule type" value="Genomic_DNA"/>
</dbReference>
<sequence length="63" mass="6487">MFNLSLFMVTISGLIVSDVTASASPIVAEQAIGSIIQIAGNIDKIIIASVVIPNESIPTPTTC</sequence>
<name>A0A225DK36_9BACT</name>
<proteinExistence type="predicted"/>
<dbReference type="Proteomes" id="UP000214646">
    <property type="component" value="Unassembled WGS sequence"/>
</dbReference>
<evidence type="ECO:0000313" key="2">
    <source>
        <dbReference type="Proteomes" id="UP000214646"/>
    </source>
</evidence>
<organism evidence="1 2">
    <name type="scientific">Fimbriiglobus ruber</name>
    <dbReference type="NCBI Taxonomy" id="1908690"/>
    <lineage>
        <taxon>Bacteria</taxon>
        <taxon>Pseudomonadati</taxon>
        <taxon>Planctomycetota</taxon>
        <taxon>Planctomycetia</taxon>
        <taxon>Gemmatales</taxon>
        <taxon>Gemmataceae</taxon>
        <taxon>Fimbriiglobus</taxon>
    </lineage>
</organism>
<protein>
    <submittedName>
        <fullName evidence="1">Uncharacterized protein</fullName>
    </submittedName>
</protein>